<evidence type="ECO:0000256" key="2">
    <source>
        <dbReference type="ARBA" id="ARBA00006188"/>
    </source>
</evidence>
<feature type="compositionally biased region" description="Polar residues" evidence="12">
    <location>
        <begin position="580"/>
        <end position="600"/>
    </location>
</feature>
<dbReference type="GO" id="GO:0004339">
    <property type="term" value="F:glucan 1,4-alpha-glucosidase activity"/>
    <property type="evidence" value="ECO:0007669"/>
    <property type="project" value="UniProtKB-EC"/>
</dbReference>
<dbReference type="InterPro" id="IPR013784">
    <property type="entry name" value="Carb-bd-like_fold"/>
</dbReference>
<evidence type="ECO:0000256" key="9">
    <source>
        <dbReference type="PIRNR" id="PIRNR001031"/>
    </source>
</evidence>
<dbReference type="Gene3D" id="2.60.40.10">
    <property type="entry name" value="Immunoglobulins"/>
    <property type="match status" value="1"/>
</dbReference>
<keyword evidence="8 9" id="KW-0624">Polysaccharide degradation</keyword>
<dbReference type="Proteomes" id="UP001221757">
    <property type="component" value="Unassembled WGS sequence"/>
</dbReference>
<feature type="active site" description="Proton acceptor" evidence="10">
    <location>
        <position position="217"/>
    </location>
</feature>
<keyword evidence="7 9" id="KW-0326">Glycosidase</keyword>
<dbReference type="InterPro" id="IPR008291">
    <property type="entry name" value="Glucoamylase_SBD"/>
</dbReference>
<dbReference type="Gene3D" id="1.50.10.10">
    <property type="match status" value="1"/>
</dbReference>
<dbReference type="SUPFAM" id="SSF49452">
    <property type="entry name" value="Starch-binding domain-like"/>
    <property type="match status" value="1"/>
</dbReference>
<sequence length="600" mass="64074">MADLYKEALWSFYTFTCTKAQDLAQTKMRVVLLSALSLCGAALTQSSRVDSYIAAELPIAKAGMLANIGSHGAKPGIVIASPSTSDPDYLYTWVRDSSLVFKEIIDEFTSGADTTLQGHIQDFVSAERNLQKVTNPSGTISTGGLGEPKFNIDETAFTGDWGRPQRDGPALRATAMIAYANWLLKNTSASYVATDLWPTIKLDLDYVAANWNHSGFDLWEEVNSSSFFTTAVQHRALREGATLATALGETSVVSNYDTQAANALCFLQSYWNPSGGYITANTGGGRSGKDANTALASIHTFDPAAGCDASTFQPCSDKALSSLKVYVDSFRAIYKVNSGIAAHEAVATGRYPEDVYMGGNPWYLTTATVAEQLYDALIVWDAQKSLQVTPISLAFFKQFVSSVAVGTYAASTSTFGTLTADIKAFADGFLDIHAKYTPGDGALAEQYDRNTGTPLSAVDLTWSYAAALTAFAAREGMKPASWGAAGLVVPMTCQSNGGGGGGGGATVEVTFDVKATTIFGENIYLTGSVDALKIWSPDNALLLSSANYPTWSITVSVPTSTKIEYKYIRKGKGELKWESDPNNQFTSPASGAVTLNDSWR</sequence>
<dbReference type="PROSITE" id="PS51166">
    <property type="entry name" value="CBM20"/>
    <property type="match status" value="1"/>
</dbReference>
<evidence type="ECO:0000256" key="11">
    <source>
        <dbReference type="PIRSR" id="PIRSR001031-2"/>
    </source>
</evidence>
<dbReference type="FunFam" id="1.50.10.10:FF:000018">
    <property type="entry name" value="Glucoamylase"/>
    <property type="match status" value="1"/>
</dbReference>
<dbReference type="PROSITE" id="PS00820">
    <property type="entry name" value="GLUCOAMYLASE"/>
    <property type="match status" value="1"/>
</dbReference>
<feature type="active site" description="Proton donor" evidence="10">
    <location>
        <position position="220"/>
    </location>
</feature>
<dbReference type="GO" id="GO:2001070">
    <property type="term" value="F:starch binding"/>
    <property type="evidence" value="ECO:0007669"/>
    <property type="project" value="InterPro"/>
</dbReference>
<name>A0AAD7D1G8_MYCRO</name>
<evidence type="ECO:0000256" key="6">
    <source>
        <dbReference type="ARBA" id="ARBA00023277"/>
    </source>
</evidence>
<proteinExistence type="inferred from homology"/>
<dbReference type="PANTHER" id="PTHR31616">
    <property type="entry name" value="TREHALASE"/>
    <property type="match status" value="1"/>
</dbReference>
<dbReference type="Pfam" id="PF00723">
    <property type="entry name" value="Glyco_hydro_15"/>
    <property type="match status" value="1"/>
</dbReference>
<evidence type="ECO:0000256" key="4">
    <source>
        <dbReference type="ARBA" id="ARBA00022801"/>
    </source>
</evidence>
<dbReference type="PANTHER" id="PTHR31616:SF12">
    <property type="entry name" value="GLUCOAMYLASE"/>
    <property type="match status" value="1"/>
</dbReference>
<dbReference type="InterPro" id="IPR000165">
    <property type="entry name" value="Glucoamylase"/>
</dbReference>
<gene>
    <name evidence="14" type="ORF">B0H17DRAFT_1082969</name>
</gene>
<organism evidence="14 15">
    <name type="scientific">Mycena rosella</name>
    <name type="common">Pink bonnet</name>
    <name type="synonym">Agaricus rosellus</name>
    <dbReference type="NCBI Taxonomy" id="1033263"/>
    <lineage>
        <taxon>Eukaryota</taxon>
        <taxon>Fungi</taxon>
        <taxon>Dikarya</taxon>
        <taxon>Basidiomycota</taxon>
        <taxon>Agaricomycotina</taxon>
        <taxon>Agaricomycetes</taxon>
        <taxon>Agaricomycetidae</taxon>
        <taxon>Agaricales</taxon>
        <taxon>Marasmiineae</taxon>
        <taxon>Mycenaceae</taxon>
        <taxon>Mycena</taxon>
    </lineage>
</organism>
<evidence type="ECO:0000313" key="14">
    <source>
        <dbReference type="EMBL" id="KAJ7673559.1"/>
    </source>
</evidence>
<dbReference type="GO" id="GO:0000272">
    <property type="term" value="P:polysaccharide catabolic process"/>
    <property type="evidence" value="ECO:0007669"/>
    <property type="project" value="UniProtKB-KW"/>
</dbReference>
<evidence type="ECO:0000259" key="13">
    <source>
        <dbReference type="PROSITE" id="PS51166"/>
    </source>
</evidence>
<evidence type="ECO:0000313" key="15">
    <source>
        <dbReference type="Proteomes" id="UP001221757"/>
    </source>
</evidence>
<dbReference type="InterPro" id="IPR008928">
    <property type="entry name" value="6-hairpin_glycosidase_sf"/>
</dbReference>
<evidence type="ECO:0000256" key="3">
    <source>
        <dbReference type="ARBA" id="ARBA00022729"/>
    </source>
</evidence>
<keyword evidence="3" id="KW-0732">Signal</keyword>
<dbReference type="EMBL" id="JARKIE010000161">
    <property type="protein sequence ID" value="KAJ7673559.1"/>
    <property type="molecule type" value="Genomic_DNA"/>
</dbReference>
<evidence type="ECO:0000256" key="5">
    <source>
        <dbReference type="ARBA" id="ARBA00023180"/>
    </source>
</evidence>
<dbReference type="InterPro" id="IPR012341">
    <property type="entry name" value="6hp_glycosidase-like_sf"/>
</dbReference>
<comment type="catalytic activity">
    <reaction evidence="1 9">
        <text>Hydrolysis of terminal (1-&gt;4)-linked alpha-D-glucose residues successively from non-reducing ends of the chains with release of beta-D-glucose.</text>
        <dbReference type="EC" id="3.2.1.3"/>
    </reaction>
</comment>
<dbReference type="Pfam" id="PF00686">
    <property type="entry name" value="CBM_20"/>
    <property type="match status" value="1"/>
</dbReference>
<keyword evidence="4 9" id="KW-0378">Hydrolase</keyword>
<dbReference type="GO" id="GO:0000324">
    <property type="term" value="C:fungal-type vacuole"/>
    <property type="evidence" value="ECO:0007669"/>
    <property type="project" value="TreeGrafter"/>
</dbReference>
<feature type="binding site" evidence="11">
    <location>
        <position position="161"/>
    </location>
    <ligand>
        <name>substrate</name>
    </ligand>
</feature>
<reference evidence="14" key="1">
    <citation type="submission" date="2023-03" db="EMBL/GenBank/DDBJ databases">
        <title>Massive genome expansion in bonnet fungi (Mycena s.s.) driven by repeated elements and novel gene families across ecological guilds.</title>
        <authorList>
            <consortium name="Lawrence Berkeley National Laboratory"/>
            <person name="Harder C.B."/>
            <person name="Miyauchi S."/>
            <person name="Viragh M."/>
            <person name="Kuo A."/>
            <person name="Thoen E."/>
            <person name="Andreopoulos B."/>
            <person name="Lu D."/>
            <person name="Skrede I."/>
            <person name="Drula E."/>
            <person name="Henrissat B."/>
            <person name="Morin E."/>
            <person name="Kohler A."/>
            <person name="Barry K."/>
            <person name="LaButti K."/>
            <person name="Morin E."/>
            <person name="Salamov A."/>
            <person name="Lipzen A."/>
            <person name="Mereny Z."/>
            <person name="Hegedus B."/>
            <person name="Baldrian P."/>
            <person name="Stursova M."/>
            <person name="Weitz H."/>
            <person name="Taylor A."/>
            <person name="Grigoriev I.V."/>
            <person name="Nagy L.G."/>
            <person name="Martin F."/>
            <person name="Kauserud H."/>
        </authorList>
    </citation>
    <scope>NUCLEOTIDE SEQUENCE</scope>
    <source>
        <strain evidence="14">CBHHK067</strain>
    </source>
</reference>
<feature type="region of interest" description="Disordered" evidence="12">
    <location>
        <begin position="579"/>
        <end position="600"/>
    </location>
</feature>
<evidence type="ECO:0000256" key="10">
    <source>
        <dbReference type="PIRSR" id="PIRSR001031-1"/>
    </source>
</evidence>
<dbReference type="InterPro" id="IPR013783">
    <property type="entry name" value="Ig-like_fold"/>
</dbReference>
<dbReference type="InterPro" id="IPR011613">
    <property type="entry name" value="GH15-like"/>
</dbReference>
<keyword evidence="5" id="KW-0325">Glycoprotein</keyword>
<feature type="domain" description="CBM20" evidence="13">
    <location>
        <begin position="501"/>
        <end position="600"/>
    </location>
</feature>
<dbReference type="SMART" id="SM01065">
    <property type="entry name" value="CBM_2"/>
    <property type="match status" value="1"/>
</dbReference>
<accession>A0AAD7D1G8</accession>
<comment type="similarity">
    <text evidence="2 9">Belongs to the glycosyl hydrolase 15 family.</text>
</comment>
<keyword evidence="15" id="KW-1185">Reference proteome</keyword>
<dbReference type="CDD" id="cd05808">
    <property type="entry name" value="CBM20_alpha_amylase"/>
    <property type="match status" value="1"/>
</dbReference>
<keyword evidence="6 9" id="KW-0119">Carbohydrate metabolism</keyword>
<dbReference type="PRINTS" id="PR00736">
    <property type="entry name" value="GLHYDRLASE15"/>
</dbReference>
<dbReference type="EC" id="3.2.1.3" evidence="9"/>
<dbReference type="SUPFAM" id="SSF48208">
    <property type="entry name" value="Six-hairpin glycosidases"/>
    <property type="match status" value="1"/>
</dbReference>
<evidence type="ECO:0000256" key="1">
    <source>
        <dbReference type="ARBA" id="ARBA00001863"/>
    </source>
</evidence>
<comment type="caution">
    <text evidence="14">The sequence shown here is derived from an EMBL/GenBank/DDBJ whole genome shotgun (WGS) entry which is preliminary data.</text>
</comment>
<evidence type="ECO:0000256" key="8">
    <source>
        <dbReference type="ARBA" id="ARBA00023326"/>
    </source>
</evidence>
<dbReference type="InterPro" id="IPR046966">
    <property type="entry name" value="Glucoamylase_active_site"/>
</dbReference>
<protein>
    <recommendedName>
        <fullName evidence="9">Glucoamylase</fullName>
        <ecNumber evidence="9">3.2.1.3</ecNumber>
    </recommendedName>
    <alternativeName>
        <fullName evidence="9">1,4-alpha-D-glucan glucohydrolase</fullName>
    </alternativeName>
    <alternativeName>
        <fullName evidence="9">Glucan 1,4-alpha-glucosidase</fullName>
    </alternativeName>
</protein>
<evidence type="ECO:0000256" key="7">
    <source>
        <dbReference type="ARBA" id="ARBA00023295"/>
    </source>
</evidence>
<evidence type="ECO:0000256" key="12">
    <source>
        <dbReference type="SAM" id="MobiDB-lite"/>
    </source>
</evidence>
<dbReference type="InterPro" id="IPR002044">
    <property type="entry name" value="CBM20"/>
</dbReference>
<dbReference type="PIRSF" id="PIRSF001031">
    <property type="entry name" value="Glu-a-glcsd_SBD"/>
    <property type="match status" value="1"/>
</dbReference>
<dbReference type="AlphaFoldDB" id="A0AAD7D1G8"/>